<sequence length="116" mass="12333">MRDGIGASLERVAEKAGVETGTLCRYFPTPEALPAAVLQTRSAELVPTGRTSPNSVTPPRSCGSGSGCGPWRSTSAPSAGCRNRSWPRPGRRNLATTEEYVRAAQRMGHVHPSVRS</sequence>
<dbReference type="Proteomes" id="UP001432166">
    <property type="component" value="Chromosome"/>
</dbReference>
<gene>
    <name evidence="5" type="ORF">OG288_00910</name>
</gene>
<feature type="DNA-binding region" description="H-T-H motif" evidence="2">
    <location>
        <begin position="8"/>
        <end position="27"/>
    </location>
</feature>
<feature type="compositionally biased region" description="Low complexity" evidence="3">
    <location>
        <begin position="58"/>
        <end position="73"/>
    </location>
</feature>
<evidence type="ECO:0000313" key="6">
    <source>
        <dbReference type="Proteomes" id="UP001432166"/>
    </source>
</evidence>
<evidence type="ECO:0000313" key="5">
    <source>
        <dbReference type="EMBL" id="WTP54693.1"/>
    </source>
</evidence>
<reference evidence="5" key="1">
    <citation type="submission" date="2022-10" db="EMBL/GenBank/DDBJ databases">
        <title>The complete genomes of actinobacterial strains from the NBC collection.</title>
        <authorList>
            <person name="Joergensen T.S."/>
            <person name="Alvarez Arevalo M."/>
            <person name="Sterndorff E.B."/>
            <person name="Faurdal D."/>
            <person name="Vuksanovic O."/>
            <person name="Mourched A.-S."/>
            <person name="Charusanti P."/>
            <person name="Shaw S."/>
            <person name="Blin K."/>
            <person name="Weber T."/>
        </authorList>
    </citation>
    <scope>NUCLEOTIDE SEQUENCE</scope>
    <source>
        <strain evidence="5">NBC_00189</strain>
    </source>
</reference>
<feature type="domain" description="HTH tetR-type" evidence="4">
    <location>
        <begin position="1"/>
        <end position="45"/>
    </location>
</feature>
<dbReference type="InterPro" id="IPR009057">
    <property type="entry name" value="Homeodomain-like_sf"/>
</dbReference>
<keyword evidence="1 2" id="KW-0238">DNA-binding</keyword>
<evidence type="ECO:0000256" key="3">
    <source>
        <dbReference type="SAM" id="MobiDB-lite"/>
    </source>
</evidence>
<keyword evidence="6" id="KW-1185">Reference proteome</keyword>
<dbReference type="SUPFAM" id="SSF46689">
    <property type="entry name" value="Homeodomain-like"/>
    <property type="match status" value="1"/>
</dbReference>
<evidence type="ECO:0000256" key="1">
    <source>
        <dbReference type="ARBA" id="ARBA00023125"/>
    </source>
</evidence>
<protein>
    <submittedName>
        <fullName evidence="5">TetR family transcriptional regulator</fullName>
    </submittedName>
</protein>
<name>A0ABZ1JSP2_9ACTN</name>
<feature type="region of interest" description="Disordered" evidence="3">
    <location>
        <begin position="46"/>
        <end position="94"/>
    </location>
</feature>
<dbReference type="PROSITE" id="PS50977">
    <property type="entry name" value="HTH_TETR_2"/>
    <property type="match status" value="1"/>
</dbReference>
<evidence type="ECO:0000259" key="4">
    <source>
        <dbReference type="PROSITE" id="PS50977"/>
    </source>
</evidence>
<organism evidence="5 6">
    <name type="scientific">Streptomyces tauricus</name>
    <dbReference type="NCBI Taxonomy" id="68274"/>
    <lineage>
        <taxon>Bacteria</taxon>
        <taxon>Bacillati</taxon>
        <taxon>Actinomycetota</taxon>
        <taxon>Actinomycetes</taxon>
        <taxon>Kitasatosporales</taxon>
        <taxon>Streptomycetaceae</taxon>
        <taxon>Streptomyces</taxon>
        <taxon>Streptomyces aurantiacus group</taxon>
    </lineage>
</organism>
<proteinExistence type="predicted"/>
<accession>A0ABZ1JSP2</accession>
<dbReference type="InterPro" id="IPR001647">
    <property type="entry name" value="HTH_TetR"/>
</dbReference>
<dbReference type="Gene3D" id="1.10.357.10">
    <property type="entry name" value="Tetracycline Repressor, domain 2"/>
    <property type="match status" value="1"/>
</dbReference>
<evidence type="ECO:0000256" key="2">
    <source>
        <dbReference type="PROSITE-ProRule" id="PRU00335"/>
    </source>
</evidence>
<dbReference type="EMBL" id="CP108133">
    <property type="protein sequence ID" value="WTP54693.1"/>
    <property type="molecule type" value="Genomic_DNA"/>
</dbReference>